<feature type="transmembrane region" description="Helical" evidence="1">
    <location>
        <begin position="115"/>
        <end position="136"/>
    </location>
</feature>
<sequence>MRLENTILCKRIQCIKRQNTFGEWKLFRATNHSRRVMIQYSSSSRERGQSIHRRDPKKRFAFETRNSKRRKGSTAVFFMVLVSFTCTLETVKPFATRSLQKQYRGCVALFFDKRIRCGFLTKCNSFILFIFLISTFF</sequence>
<gene>
    <name evidence="2" type="ORF">CEXT_597781</name>
</gene>
<evidence type="ECO:0000313" key="3">
    <source>
        <dbReference type="Proteomes" id="UP001054945"/>
    </source>
</evidence>
<keyword evidence="1" id="KW-0472">Membrane</keyword>
<accession>A0AAV4NLS7</accession>
<dbReference type="EMBL" id="BPLR01021090">
    <property type="protein sequence ID" value="GIX85749.1"/>
    <property type="molecule type" value="Genomic_DNA"/>
</dbReference>
<organism evidence="2 3">
    <name type="scientific">Caerostris extrusa</name>
    <name type="common">Bark spider</name>
    <name type="synonym">Caerostris bankana</name>
    <dbReference type="NCBI Taxonomy" id="172846"/>
    <lineage>
        <taxon>Eukaryota</taxon>
        <taxon>Metazoa</taxon>
        <taxon>Ecdysozoa</taxon>
        <taxon>Arthropoda</taxon>
        <taxon>Chelicerata</taxon>
        <taxon>Arachnida</taxon>
        <taxon>Araneae</taxon>
        <taxon>Araneomorphae</taxon>
        <taxon>Entelegynae</taxon>
        <taxon>Araneoidea</taxon>
        <taxon>Araneidae</taxon>
        <taxon>Caerostris</taxon>
    </lineage>
</organism>
<dbReference type="AlphaFoldDB" id="A0AAV4NLS7"/>
<name>A0AAV4NLS7_CAEEX</name>
<evidence type="ECO:0000313" key="2">
    <source>
        <dbReference type="EMBL" id="GIX85749.1"/>
    </source>
</evidence>
<proteinExistence type="predicted"/>
<reference evidence="2 3" key="1">
    <citation type="submission" date="2021-06" db="EMBL/GenBank/DDBJ databases">
        <title>Caerostris extrusa draft genome.</title>
        <authorList>
            <person name="Kono N."/>
            <person name="Arakawa K."/>
        </authorList>
    </citation>
    <scope>NUCLEOTIDE SEQUENCE [LARGE SCALE GENOMIC DNA]</scope>
</reference>
<keyword evidence="1" id="KW-1133">Transmembrane helix</keyword>
<evidence type="ECO:0000256" key="1">
    <source>
        <dbReference type="SAM" id="Phobius"/>
    </source>
</evidence>
<comment type="caution">
    <text evidence="2">The sequence shown here is derived from an EMBL/GenBank/DDBJ whole genome shotgun (WGS) entry which is preliminary data.</text>
</comment>
<dbReference type="Proteomes" id="UP001054945">
    <property type="component" value="Unassembled WGS sequence"/>
</dbReference>
<protein>
    <recommendedName>
        <fullName evidence="4">Transmembrane protein</fullName>
    </recommendedName>
</protein>
<keyword evidence="3" id="KW-1185">Reference proteome</keyword>
<feature type="transmembrane region" description="Helical" evidence="1">
    <location>
        <begin position="75"/>
        <end position="95"/>
    </location>
</feature>
<keyword evidence="1" id="KW-0812">Transmembrane</keyword>
<evidence type="ECO:0008006" key="4">
    <source>
        <dbReference type="Google" id="ProtNLM"/>
    </source>
</evidence>